<dbReference type="EMBL" id="UINC01017213">
    <property type="protein sequence ID" value="SVA71048.1"/>
    <property type="molecule type" value="Genomic_DNA"/>
</dbReference>
<reference evidence="1" key="1">
    <citation type="submission" date="2018-05" db="EMBL/GenBank/DDBJ databases">
        <authorList>
            <person name="Lanie J.A."/>
            <person name="Ng W.-L."/>
            <person name="Kazmierczak K.M."/>
            <person name="Andrzejewski T.M."/>
            <person name="Davidsen T.M."/>
            <person name="Wayne K.J."/>
            <person name="Tettelin H."/>
            <person name="Glass J.I."/>
            <person name="Rusch D."/>
            <person name="Podicherti R."/>
            <person name="Tsui H.-C.T."/>
            <person name="Winkler M.E."/>
        </authorList>
    </citation>
    <scope>NUCLEOTIDE SEQUENCE</scope>
</reference>
<evidence type="ECO:0008006" key="2">
    <source>
        <dbReference type="Google" id="ProtNLM"/>
    </source>
</evidence>
<accession>A0A381Y1Z9</accession>
<dbReference type="SUPFAM" id="SSF53448">
    <property type="entry name" value="Nucleotide-diphospho-sugar transferases"/>
    <property type="match status" value="1"/>
</dbReference>
<dbReference type="CDD" id="cd02518">
    <property type="entry name" value="GT2_SpsF"/>
    <property type="match status" value="1"/>
</dbReference>
<evidence type="ECO:0000313" key="1">
    <source>
        <dbReference type="EMBL" id="SVA71048.1"/>
    </source>
</evidence>
<dbReference type="Gene3D" id="3.90.550.10">
    <property type="entry name" value="Spore Coat Polysaccharide Biosynthesis Protein SpsA, Chain A"/>
    <property type="match status" value="1"/>
</dbReference>
<dbReference type="GO" id="GO:0005829">
    <property type="term" value="C:cytosol"/>
    <property type="evidence" value="ECO:0007669"/>
    <property type="project" value="TreeGrafter"/>
</dbReference>
<dbReference type="PANTHER" id="PTHR42866">
    <property type="entry name" value="3-DEOXY-MANNO-OCTULOSONATE CYTIDYLYLTRANSFERASE"/>
    <property type="match status" value="1"/>
</dbReference>
<dbReference type="InterPro" id="IPR029044">
    <property type="entry name" value="Nucleotide-diphossugar_trans"/>
</dbReference>
<proteinExistence type="predicted"/>
<protein>
    <recommendedName>
        <fullName evidence="2">Acylneuraminate cytidylyltransferase</fullName>
    </recommendedName>
</protein>
<dbReference type="Pfam" id="PF02348">
    <property type="entry name" value="CTP_transf_3"/>
    <property type="match status" value="1"/>
</dbReference>
<dbReference type="AlphaFoldDB" id="A0A381Y1Z9"/>
<name>A0A381Y1Z9_9ZZZZ</name>
<gene>
    <name evidence="1" type="ORF">METZ01_LOCUS123902</name>
</gene>
<sequence length="246" mass="28820">MKIGIIVQTRMGSTRLPGKVLMKADERDVMLDYSINQLKHCKNSDELIIATTNLERDDVIEQHCKNLHVDVFRGDEKDVLSRHYLCAKQYSLTHIIRIPSDKPLIDPQIVDMIIKFFISNEFDYVANFGVTEKDGILKLRSTYPSGTEVEMFSFEALEYAWKNAKTDDEREHVTPYIYLNLDKFKIKILDQTKNLSHLRWSLDYENDVILIRELIKKIHDRPILMENIIDLLEKNPELIAINQLNK</sequence>
<dbReference type="PANTHER" id="PTHR42866:SF1">
    <property type="entry name" value="SPORE COAT POLYSACCHARIDE BIOSYNTHESIS PROTEIN SPSF"/>
    <property type="match status" value="1"/>
</dbReference>
<dbReference type="InterPro" id="IPR003329">
    <property type="entry name" value="Cytidylyl_trans"/>
</dbReference>
<organism evidence="1">
    <name type="scientific">marine metagenome</name>
    <dbReference type="NCBI Taxonomy" id="408172"/>
    <lineage>
        <taxon>unclassified sequences</taxon>
        <taxon>metagenomes</taxon>
        <taxon>ecological metagenomes</taxon>
    </lineage>
</organism>